<comment type="caution">
    <text evidence="10">The sequence shown here is derived from an EMBL/GenBank/DDBJ whole genome shotgun (WGS) entry which is preliminary data.</text>
</comment>
<dbReference type="InterPro" id="IPR004527">
    <property type="entry name" value="Glu-tRNA-ligase_bac/mito"/>
</dbReference>
<organism evidence="10 11">
    <name type="scientific">Candidatus Woesebacteria bacterium GW2011_GWA1_39_8</name>
    <dbReference type="NCBI Taxonomy" id="1618552"/>
    <lineage>
        <taxon>Bacteria</taxon>
        <taxon>Candidatus Woeseibacteriota</taxon>
    </lineage>
</organism>
<accession>A0A0G0PRR2</accession>
<dbReference type="PANTHER" id="PTHR43311">
    <property type="entry name" value="GLUTAMATE--TRNA LIGASE"/>
    <property type="match status" value="1"/>
</dbReference>
<dbReference type="FunFam" id="3.40.50.620:FF:000045">
    <property type="entry name" value="Glutamate--tRNA ligase, mitochondrial"/>
    <property type="match status" value="1"/>
</dbReference>
<comment type="caution">
    <text evidence="7">Lacks conserved residue(s) required for the propagation of feature annotation.</text>
</comment>
<proteinExistence type="inferred from homology"/>
<comment type="similarity">
    <text evidence="1 7">Belongs to the class-I aminoacyl-tRNA synthetase family. Glutamate--tRNA ligase type 1 subfamily.</text>
</comment>
<dbReference type="EMBL" id="LBXL01000004">
    <property type="protein sequence ID" value="KKR30583.1"/>
    <property type="molecule type" value="Genomic_DNA"/>
</dbReference>
<evidence type="ECO:0000259" key="8">
    <source>
        <dbReference type="Pfam" id="PF00749"/>
    </source>
</evidence>
<dbReference type="EC" id="6.1.1.17" evidence="7"/>
<dbReference type="AlphaFoldDB" id="A0A0G0PRR2"/>
<gene>
    <name evidence="7" type="primary">gltX</name>
    <name evidence="10" type="ORF">UT61_C0004G0010</name>
</gene>
<evidence type="ECO:0000256" key="2">
    <source>
        <dbReference type="ARBA" id="ARBA00022598"/>
    </source>
</evidence>
<dbReference type="InterPro" id="IPR020058">
    <property type="entry name" value="Glu/Gln-tRNA-synth_Ib_cat-dom"/>
</dbReference>
<dbReference type="InterPro" id="IPR049940">
    <property type="entry name" value="GluQ/Sye"/>
</dbReference>
<dbReference type="GO" id="GO:0004818">
    <property type="term" value="F:glutamate-tRNA ligase activity"/>
    <property type="evidence" value="ECO:0007669"/>
    <property type="project" value="UniProtKB-UniRule"/>
</dbReference>
<dbReference type="InterPro" id="IPR014729">
    <property type="entry name" value="Rossmann-like_a/b/a_fold"/>
</dbReference>
<dbReference type="HAMAP" id="MF_00022">
    <property type="entry name" value="Glu_tRNA_synth_type1"/>
    <property type="match status" value="1"/>
</dbReference>
<sequence length="473" mass="54959">MTKVRTRMAPSPTGEYHIGHIRTLLYNWAFAKKNKGDFIIRIENTDRERYVEGATDRILDVISDYGLSWDEGPRVGGPYGPYIQSERLDIYQEHAQILLKKKAAYYCFCSEERLAKMREEQKARGVVSTKYDRLCLKLKKQEIEEKLVNKLPYVIRMKVPENKEVTFNDLITGKISISSNNIDDQVLIKSDGFPTYHFAVVVDDHLMKISHVMRGNDWIPSTPKHILLYEAFGWKMPYFAHIPNLKEMGAGKKLSKRFGAVSAREFLDEGYLAEALLNFLMFLGWNPGTDREFYSLEEFIRVFSIEKIHKTDLVAFDRDKLLWMNNQYIQKLTDEDFAQRSLKFAPVGIDKKLLIKLSPLVKSRIKKLSELRQLAGFFFEKPRVDKKMLGKNWVEHLQAAHNIIENLDSWDLENLNDNLMKKIEKKGFKTGDFFMDLRIAIAGSKFTPPINDSIVILGKEETLKRINKILSDK</sequence>
<comment type="subcellular location">
    <subcellularLocation>
        <location evidence="7">Cytoplasm</location>
    </subcellularLocation>
</comment>
<evidence type="ECO:0000256" key="4">
    <source>
        <dbReference type="ARBA" id="ARBA00022840"/>
    </source>
</evidence>
<feature type="short sequence motif" description="'KMSKS' region" evidence="7">
    <location>
        <begin position="253"/>
        <end position="257"/>
    </location>
</feature>
<dbReference type="Pfam" id="PF00749">
    <property type="entry name" value="tRNA-synt_1c"/>
    <property type="match status" value="1"/>
</dbReference>
<dbReference type="PRINTS" id="PR00987">
    <property type="entry name" value="TRNASYNTHGLU"/>
</dbReference>
<dbReference type="GO" id="GO:0000049">
    <property type="term" value="F:tRNA binding"/>
    <property type="evidence" value="ECO:0007669"/>
    <property type="project" value="InterPro"/>
</dbReference>
<dbReference type="GO" id="GO:0005524">
    <property type="term" value="F:ATP binding"/>
    <property type="evidence" value="ECO:0007669"/>
    <property type="project" value="UniProtKB-UniRule"/>
</dbReference>
<protein>
    <recommendedName>
        <fullName evidence="7">Glutamate--tRNA ligase</fullName>
        <ecNumber evidence="7">6.1.1.17</ecNumber>
    </recommendedName>
    <alternativeName>
        <fullName evidence="7">Glutamyl-tRNA synthetase</fullName>
        <shortName evidence="7">GluRS</shortName>
    </alternativeName>
</protein>
<dbReference type="GO" id="GO:0005737">
    <property type="term" value="C:cytoplasm"/>
    <property type="evidence" value="ECO:0007669"/>
    <property type="project" value="UniProtKB-SubCell"/>
</dbReference>
<feature type="short sequence motif" description="'HIGH' region" evidence="7">
    <location>
        <begin position="10"/>
        <end position="20"/>
    </location>
</feature>
<keyword evidence="6 7" id="KW-0030">Aminoacyl-tRNA synthetase</keyword>
<evidence type="ECO:0000313" key="11">
    <source>
        <dbReference type="Proteomes" id="UP000034793"/>
    </source>
</evidence>
<keyword evidence="7" id="KW-0963">Cytoplasm</keyword>
<dbReference type="CDD" id="cd00808">
    <property type="entry name" value="GluRS_core"/>
    <property type="match status" value="1"/>
</dbReference>
<evidence type="ECO:0000256" key="1">
    <source>
        <dbReference type="ARBA" id="ARBA00007894"/>
    </source>
</evidence>
<keyword evidence="4 7" id="KW-0067">ATP-binding</keyword>
<keyword evidence="2 7" id="KW-0436">Ligase</keyword>
<dbReference type="Proteomes" id="UP000034793">
    <property type="component" value="Unassembled WGS sequence"/>
</dbReference>
<dbReference type="InterPro" id="IPR045462">
    <property type="entry name" value="aa-tRNA-synth_I_cd-bd"/>
</dbReference>
<dbReference type="Gene3D" id="1.10.10.350">
    <property type="match status" value="1"/>
</dbReference>
<evidence type="ECO:0000256" key="3">
    <source>
        <dbReference type="ARBA" id="ARBA00022741"/>
    </source>
</evidence>
<evidence type="ECO:0000256" key="7">
    <source>
        <dbReference type="HAMAP-Rule" id="MF_00022"/>
    </source>
</evidence>
<dbReference type="InterPro" id="IPR033910">
    <property type="entry name" value="GluRS_core"/>
</dbReference>
<comment type="function">
    <text evidence="7">Catalyzes the attachment of glutamate to tRNA(Glu) in a two-step reaction: glutamate is first activated by ATP to form Glu-AMP and then transferred to the acceptor end of tRNA(Glu).</text>
</comment>
<evidence type="ECO:0000256" key="5">
    <source>
        <dbReference type="ARBA" id="ARBA00022917"/>
    </source>
</evidence>
<feature type="domain" description="Aminoacyl-tRNA synthetase class I anticodon-binding" evidence="9">
    <location>
        <begin position="338"/>
        <end position="469"/>
    </location>
</feature>
<dbReference type="GO" id="GO:0006424">
    <property type="term" value="P:glutamyl-tRNA aminoacylation"/>
    <property type="evidence" value="ECO:0007669"/>
    <property type="project" value="UniProtKB-UniRule"/>
</dbReference>
<dbReference type="PATRIC" id="fig|1618552.3.peg.132"/>
<dbReference type="Pfam" id="PF19269">
    <property type="entry name" value="Anticodon_2"/>
    <property type="match status" value="1"/>
</dbReference>
<dbReference type="InterPro" id="IPR000924">
    <property type="entry name" value="Glu/Gln-tRNA-synth"/>
</dbReference>
<keyword evidence="3 7" id="KW-0547">Nucleotide-binding</keyword>
<dbReference type="NCBIfam" id="TIGR00464">
    <property type="entry name" value="gltX_bact"/>
    <property type="match status" value="1"/>
</dbReference>
<dbReference type="PANTHER" id="PTHR43311:SF2">
    <property type="entry name" value="GLUTAMATE--TRNA LIGASE, MITOCHONDRIAL-RELATED"/>
    <property type="match status" value="1"/>
</dbReference>
<dbReference type="SUPFAM" id="SSF48163">
    <property type="entry name" value="An anticodon-binding domain of class I aminoacyl-tRNA synthetases"/>
    <property type="match status" value="1"/>
</dbReference>
<evidence type="ECO:0000256" key="6">
    <source>
        <dbReference type="ARBA" id="ARBA00023146"/>
    </source>
</evidence>
<keyword evidence="5 7" id="KW-0648">Protein biosynthesis</keyword>
<dbReference type="GO" id="GO:0008270">
    <property type="term" value="F:zinc ion binding"/>
    <property type="evidence" value="ECO:0007669"/>
    <property type="project" value="InterPro"/>
</dbReference>
<comment type="subunit">
    <text evidence="7">Monomer.</text>
</comment>
<dbReference type="InterPro" id="IPR008925">
    <property type="entry name" value="aa_tRNA-synth_I_cd-bd_sf"/>
</dbReference>
<feature type="binding site" evidence="7">
    <location>
        <position position="256"/>
    </location>
    <ligand>
        <name>ATP</name>
        <dbReference type="ChEBI" id="CHEBI:30616"/>
    </ligand>
</feature>
<name>A0A0G0PRR2_9BACT</name>
<dbReference type="SUPFAM" id="SSF52374">
    <property type="entry name" value="Nucleotidylyl transferase"/>
    <property type="match status" value="1"/>
</dbReference>
<dbReference type="Gene3D" id="3.40.50.620">
    <property type="entry name" value="HUPs"/>
    <property type="match status" value="1"/>
</dbReference>
<evidence type="ECO:0000313" key="10">
    <source>
        <dbReference type="EMBL" id="KKR30583.1"/>
    </source>
</evidence>
<comment type="catalytic activity">
    <reaction evidence="7">
        <text>tRNA(Glu) + L-glutamate + ATP = L-glutamyl-tRNA(Glu) + AMP + diphosphate</text>
        <dbReference type="Rhea" id="RHEA:23540"/>
        <dbReference type="Rhea" id="RHEA-COMP:9663"/>
        <dbReference type="Rhea" id="RHEA-COMP:9680"/>
        <dbReference type="ChEBI" id="CHEBI:29985"/>
        <dbReference type="ChEBI" id="CHEBI:30616"/>
        <dbReference type="ChEBI" id="CHEBI:33019"/>
        <dbReference type="ChEBI" id="CHEBI:78442"/>
        <dbReference type="ChEBI" id="CHEBI:78520"/>
        <dbReference type="ChEBI" id="CHEBI:456215"/>
        <dbReference type="EC" id="6.1.1.17"/>
    </reaction>
</comment>
<feature type="domain" description="Glutamyl/glutaminyl-tRNA synthetase class Ib catalytic" evidence="8">
    <location>
        <begin position="3"/>
        <end position="323"/>
    </location>
</feature>
<dbReference type="InterPro" id="IPR020751">
    <property type="entry name" value="aa-tRNA-synth_I_codon-bd_sub2"/>
</dbReference>
<reference evidence="10 11" key="1">
    <citation type="journal article" date="2015" name="Nature">
        <title>rRNA introns, odd ribosomes, and small enigmatic genomes across a large radiation of phyla.</title>
        <authorList>
            <person name="Brown C.T."/>
            <person name="Hug L.A."/>
            <person name="Thomas B.C."/>
            <person name="Sharon I."/>
            <person name="Castelle C.J."/>
            <person name="Singh A."/>
            <person name="Wilkins M.J."/>
            <person name="Williams K.H."/>
            <person name="Banfield J.F."/>
        </authorList>
    </citation>
    <scope>NUCLEOTIDE SEQUENCE [LARGE SCALE GENOMIC DNA]</scope>
</reference>
<evidence type="ECO:0000259" key="9">
    <source>
        <dbReference type="Pfam" id="PF19269"/>
    </source>
</evidence>